<dbReference type="PANTHER" id="PTHR43119">
    <property type="entry name" value="ABC TRANSPORT PROTEIN ATP-BINDING COMPONENT-RELATED"/>
    <property type="match status" value="1"/>
</dbReference>
<dbReference type="SUPFAM" id="SSF52540">
    <property type="entry name" value="P-loop containing nucleoside triphosphate hydrolases"/>
    <property type="match status" value="1"/>
</dbReference>
<dbReference type="GO" id="GO:0005524">
    <property type="term" value="F:ATP binding"/>
    <property type="evidence" value="ECO:0007669"/>
    <property type="project" value="UniProtKB-KW"/>
</dbReference>
<proteinExistence type="predicted"/>
<sequence length="223" mass="23897">MLNRTGRVSVIDDISVPSGGGILPRGLSVRALGNAHAGPFEFDVPAGACLVITGMSGAGKSVLLRMMADLDPHQGDVALDGRFCSAMPAHRWRRQVVYLPAEPGWWSDSVLDHIPDDVLTRGLMAKAGLRAGVLNDPVHRLSTGERQRLALVRGLRLAPRALLMDEPCSALDEATTLMVEAMMREVMTGGTAIVLVSHDSAQAMRMADLRRELANGHFVGVDS</sequence>
<dbReference type="InterPro" id="IPR003593">
    <property type="entry name" value="AAA+_ATPase"/>
</dbReference>
<gene>
    <name evidence="4" type="ORF">HLH34_10130</name>
</gene>
<dbReference type="SMART" id="SM00382">
    <property type="entry name" value="AAA"/>
    <property type="match status" value="1"/>
</dbReference>
<dbReference type="RefSeq" id="WP_183119456.1">
    <property type="nucleotide sequence ID" value="NZ_JABEQF010000006.1"/>
</dbReference>
<keyword evidence="5" id="KW-1185">Reference proteome</keyword>
<accession>A0A7W4JSY9</accession>
<dbReference type="Gene3D" id="3.40.50.300">
    <property type="entry name" value="P-loop containing nucleotide triphosphate hydrolases"/>
    <property type="match status" value="1"/>
</dbReference>
<evidence type="ECO:0000259" key="3">
    <source>
        <dbReference type="PROSITE" id="PS50893"/>
    </source>
</evidence>
<reference evidence="4 5" key="1">
    <citation type="submission" date="2020-04" db="EMBL/GenBank/DDBJ databases">
        <title>Description of novel Gluconacetobacter.</title>
        <authorList>
            <person name="Sombolestani A."/>
        </authorList>
    </citation>
    <scope>NUCLEOTIDE SEQUENCE [LARGE SCALE GENOMIC DNA]</scope>
    <source>
        <strain evidence="4 5">LMG 21311</strain>
    </source>
</reference>
<dbReference type="PANTHER" id="PTHR43119:SF1">
    <property type="entry name" value="ABC TRANSPORTER DOMAIN-CONTAINING PROTEIN"/>
    <property type="match status" value="1"/>
</dbReference>
<protein>
    <submittedName>
        <fullName evidence="4">ATP-binding cassette domain-containing protein</fullName>
    </submittedName>
</protein>
<name>A0A7W4JSY9_9PROT</name>
<dbReference type="Pfam" id="PF00005">
    <property type="entry name" value="ABC_tran"/>
    <property type="match status" value="1"/>
</dbReference>
<comment type="caution">
    <text evidence="4">The sequence shown here is derived from an EMBL/GenBank/DDBJ whole genome shotgun (WGS) entry which is preliminary data.</text>
</comment>
<evidence type="ECO:0000313" key="5">
    <source>
        <dbReference type="Proteomes" id="UP000555756"/>
    </source>
</evidence>
<evidence type="ECO:0000313" key="4">
    <source>
        <dbReference type="EMBL" id="MBB2190315.1"/>
    </source>
</evidence>
<dbReference type="InterPro" id="IPR003439">
    <property type="entry name" value="ABC_transporter-like_ATP-bd"/>
</dbReference>
<dbReference type="InterPro" id="IPR027417">
    <property type="entry name" value="P-loop_NTPase"/>
</dbReference>
<keyword evidence="1" id="KW-0547">Nucleotide-binding</keyword>
<dbReference type="Proteomes" id="UP000555756">
    <property type="component" value="Unassembled WGS sequence"/>
</dbReference>
<evidence type="ECO:0000256" key="2">
    <source>
        <dbReference type="ARBA" id="ARBA00022840"/>
    </source>
</evidence>
<dbReference type="GO" id="GO:0016887">
    <property type="term" value="F:ATP hydrolysis activity"/>
    <property type="evidence" value="ECO:0007669"/>
    <property type="project" value="InterPro"/>
</dbReference>
<dbReference type="EMBL" id="JABEQF010000006">
    <property type="protein sequence ID" value="MBB2190315.1"/>
    <property type="molecule type" value="Genomic_DNA"/>
</dbReference>
<evidence type="ECO:0000256" key="1">
    <source>
        <dbReference type="ARBA" id="ARBA00022741"/>
    </source>
</evidence>
<dbReference type="PROSITE" id="PS50893">
    <property type="entry name" value="ABC_TRANSPORTER_2"/>
    <property type="match status" value="1"/>
</dbReference>
<dbReference type="AlphaFoldDB" id="A0A7W4JSY9"/>
<feature type="domain" description="ABC transporter" evidence="3">
    <location>
        <begin position="22"/>
        <end position="223"/>
    </location>
</feature>
<keyword evidence="2 4" id="KW-0067">ATP-binding</keyword>
<organism evidence="4 5">
    <name type="scientific">Gluconacetobacter azotocaptans</name>
    <dbReference type="NCBI Taxonomy" id="142834"/>
    <lineage>
        <taxon>Bacteria</taxon>
        <taxon>Pseudomonadati</taxon>
        <taxon>Pseudomonadota</taxon>
        <taxon>Alphaproteobacteria</taxon>
        <taxon>Acetobacterales</taxon>
        <taxon>Acetobacteraceae</taxon>
        <taxon>Gluconacetobacter</taxon>
    </lineage>
</organism>
<dbReference type="CDD" id="cd00267">
    <property type="entry name" value="ABC_ATPase"/>
    <property type="match status" value="1"/>
</dbReference>